<evidence type="ECO:0000313" key="2">
    <source>
        <dbReference type="Proteomes" id="UP001523262"/>
    </source>
</evidence>
<dbReference type="EMBL" id="JAMQCR010000002">
    <property type="protein sequence ID" value="MCM2534767.1"/>
    <property type="molecule type" value="Genomic_DNA"/>
</dbReference>
<dbReference type="Proteomes" id="UP001523262">
    <property type="component" value="Unassembled WGS sequence"/>
</dbReference>
<proteinExistence type="predicted"/>
<organism evidence="1 2">
    <name type="scientific">Neobacillus pocheonensis</name>
    <dbReference type="NCBI Taxonomy" id="363869"/>
    <lineage>
        <taxon>Bacteria</taxon>
        <taxon>Bacillati</taxon>
        <taxon>Bacillota</taxon>
        <taxon>Bacilli</taxon>
        <taxon>Bacillales</taxon>
        <taxon>Bacillaceae</taxon>
        <taxon>Neobacillus</taxon>
    </lineage>
</organism>
<gene>
    <name evidence="1" type="ORF">NDK43_23535</name>
</gene>
<accession>A0ABT0WEL3</accession>
<keyword evidence="2" id="KW-1185">Reference proteome</keyword>
<comment type="caution">
    <text evidence="1">The sequence shown here is derived from an EMBL/GenBank/DDBJ whole genome shotgun (WGS) entry which is preliminary data.</text>
</comment>
<protein>
    <submittedName>
        <fullName evidence="1">Uncharacterized protein</fullName>
    </submittedName>
</protein>
<evidence type="ECO:0000313" key="1">
    <source>
        <dbReference type="EMBL" id="MCM2534767.1"/>
    </source>
</evidence>
<name>A0ABT0WEL3_9BACI</name>
<reference evidence="1 2" key="1">
    <citation type="submission" date="2022-06" db="EMBL/GenBank/DDBJ databases">
        <authorList>
            <person name="Jeon C.O."/>
        </authorList>
    </citation>
    <scope>NUCLEOTIDE SEQUENCE [LARGE SCALE GENOMIC DNA]</scope>
    <source>
        <strain evidence="1 2">KCTC 13943</strain>
    </source>
</reference>
<sequence length="215" mass="25521">MKKTEEGTQRKKRSDAKKEVKPTIELRLYDHIIRIADITGNPIKDVGETFCKNGMYSRKVIEILAPKFRRDYIFHNTFFRGNPDLMSERTRKKQKDLRTTRIKMTFRQEIFDDLADIAHALDVTPFTAAGMLLRESIMNTDITNEYLSKYLEDVLDDDRKDQLWLVLDFIRRQNSDEEPITLAQMMNYIMDNFMNKSRNLKRAVVDWLDQVTENE</sequence>